<dbReference type="AlphaFoldDB" id="A0AAD5VKD1"/>
<dbReference type="EC" id="3.1.26.4" evidence="3"/>
<evidence type="ECO:0000256" key="4">
    <source>
        <dbReference type="ARBA" id="ARBA00022722"/>
    </source>
</evidence>
<name>A0AAD5VKD1_9AGAR</name>
<gene>
    <name evidence="10" type="ORF">NP233_g10427</name>
</gene>
<dbReference type="PROSITE" id="PS50879">
    <property type="entry name" value="RNASE_H_1"/>
    <property type="match status" value="1"/>
</dbReference>
<evidence type="ECO:0000256" key="2">
    <source>
        <dbReference type="ARBA" id="ARBA00005300"/>
    </source>
</evidence>
<feature type="domain" description="RNase H type-1" evidence="9">
    <location>
        <begin position="45"/>
        <end position="201"/>
    </location>
</feature>
<reference evidence="10" key="1">
    <citation type="submission" date="2022-07" db="EMBL/GenBank/DDBJ databases">
        <title>Genome Sequence of Leucocoprinus birnbaumii.</title>
        <authorList>
            <person name="Buettner E."/>
        </authorList>
    </citation>
    <scope>NUCLEOTIDE SEQUENCE</scope>
    <source>
        <strain evidence="10">VT141</strain>
    </source>
</reference>
<evidence type="ECO:0000256" key="3">
    <source>
        <dbReference type="ARBA" id="ARBA00012180"/>
    </source>
</evidence>
<dbReference type="GO" id="GO:0043137">
    <property type="term" value="P:DNA replication, removal of RNA primer"/>
    <property type="evidence" value="ECO:0007669"/>
    <property type="project" value="TreeGrafter"/>
</dbReference>
<evidence type="ECO:0000256" key="8">
    <source>
        <dbReference type="SAM" id="MobiDB-lite"/>
    </source>
</evidence>
<dbReference type="InterPro" id="IPR036397">
    <property type="entry name" value="RNaseH_sf"/>
</dbReference>
<dbReference type="InterPro" id="IPR050092">
    <property type="entry name" value="RNase_H"/>
</dbReference>
<accession>A0AAD5VKD1</accession>
<organism evidence="10 11">
    <name type="scientific">Leucocoprinus birnbaumii</name>
    <dbReference type="NCBI Taxonomy" id="56174"/>
    <lineage>
        <taxon>Eukaryota</taxon>
        <taxon>Fungi</taxon>
        <taxon>Dikarya</taxon>
        <taxon>Basidiomycota</taxon>
        <taxon>Agaricomycotina</taxon>
        <taxon>Agaricomycetes</taxon>
        <taxon>Agaricomycetidae</taxon>
        <taxon>Agaricales</taxon>
        <taxon>Agaricineae</taxon>
        <taxon>Agaricaceae</taxon>
        <taxon>Leucocoprinus</taxon>
    </lineage>
</organism>
<dbReference type="PANTHER" id="PTHR10642:SF26">
    <property type="entry name" value="RIBONUCLEASE H1"/>
    <property type="match status" value="1"/>
</dbReference>
<dbReference type="GO" id="GO:0046872">
    <property type="term" value="F:metal ion binding"/>
    <property type="evidence" value="ECO:0007669"/>
    <property type="project" value="UniProtKB-KW"/>
</dbReference>
<proteinExistence type="inferred from homology"/>
<dbReference type="Pfam" id="PF00075">
    <property type="entry name" value="RNase_H"/>
    <property type="match status" value="1"/>
</dbReference>
<dbReference type="GO" id="GO:0003676">
    <property type="term" value="F:nucleic acid binding"/>
    <property type="evidence" value="ECO:0007669"/>
    <property type="project" value="InterPro"/>
</dbReference>
<comment type="caution">
    <text evidence="10">The sequence shown here is derived from an EMBL/GenBank/DDBJ whole genome shotgun (WGS) entry which is preliminary data.</text>
</comment>
<keyword evidence="7" id="KW-0378">Hydrolase</keyword>
<evidence type="ECO:0000256" key="1">
    <source>
        <dbReference type="ARBA" id="ARBA00000077"/>
    </source>
</evidence>
<dbReference type="Gene3D" id="3.30.420.10">
    <property type="entry name" value="Ribonuclease H-like superfamily/Ribonuclease H"/>
    <property type="match status" value="1"/>
</dbReference>
<dbReference type="InterPro" id="IPR002156">
    <property type="entry name" value="RNaseH_domain"/>
</dbReference>
<dbReference type="Proteomes" id="UP001213000">
    <property type="component" value="Unassembled WGS sequence"/>
</dbReference>
<protein>
    <recommendedName>
        <fullName evidence="3">ribonuclease H</fullName>
        <ecNumber evidence="3">3.1.26.4</ecNumber>
    </recommendedName>
</protein>
<feature type="region of interest" description="Disordered" evidence="8">
    <location>
        <begin position="194"/>
        <end position="216"/>
    </location>
</feature>
<dbReference type="PANTHER" id="PTHR10642">
    <property type="entry name" value="RIBONUCLEASE H1"/>
    <property type="match status" value="1"/>
</dbReference>
<comment type="similarity">
    <text evidence="2">Belongs to the RNase H family.</text>
</comment>
<keyword evidence="5" id="KW-0479">Metal-binding</keyword>
<evidence type="ECO:0000256" key="5">
    <source>
        <dbReference type="ARBA" id="ARBA00022723"/>
    </source>
</evidence>
<evidence type="ECO:0000256" key="7">
    <source>
        <dbReference type="ARBA" id="ARBA00022801"/>
    </source>
</evidence>
<comment type="catalytic activity">
    <reaction evidence="1">
        <text>Endonucleolytic cleavage to 5'-phosphomonoester.</text>
        <dbReference type="EC" id="3.1.26.4"/>
    </reaction>
</comment>
<evidence type="ECO:0000259" key="9">
    <source>
        <dbReference type="PROSITE" id="PS50879"/>
    </source>
</evidence>
<dbReference type="InterPro" id="IPR012337">
    <property type="entry name" value="RNaseH-like_sf"/>
</dbReference>
<sequence>MSAKSSDRLFVPPRIGNSTPMEVIFRQSRRPFSNVRIRRGGVIKVGRHIAVNVGGACYGNGKPWAQGGSGVYFGPWSPHNFSEALDEDGPQTNQRAEINAAIIALDKVKELLDQEKLDTSLVLVISDSQYLVDAITQYIYKWQDNGWRNARGGEVVNKEDFEELDELIDELEDDYEVFVRFWWVPKEDNEDADEMARQAAGFYDSDSEGTGGYQSE</sequence>
<dbReference type="EMBL" id="JANIEX010001062">
    <property type="protein sequence ID" value="KAJ3561059.1"/>
    <property type="molecule type" value="Genomic_DNA"/>
</dbReference>
<dbReference type="CDD" id="cd13934">
    <property type="entry name" value="RNase_H_Dikarya_like"/>
    <property type="match status" value="1"/>
</dbReference>
<keyword evidence="11" id="KW-1185">Reference proteome</keyword>
<evidence type="ECO:0000313" key="11">
    <source>
        <dbReference type="Proteomes" id="UP001213000"/>
    </source>
</evidence>
<dbReference type="SUPFAM" id="SSF53098">
    <property type="entry name" value="Ribonuclease H-like"/>
    <property type="match status" value="1"/>
</dbReference>
<keyword evidence="4" id="KW-0540">Nuclease</keyword>
<dbReference type="GO" id="GO:0004523">
    <property type="term" value="F:RNA-DNA hybrid ribonuclease activity"/>
    <property type="evidence" value="ECO:0007669"/>
    <property type="project" value="UniProtKB-EC"/>
</dbReference>
<evidence type="ECO:0000256" key="6">
    <source>
        <dbReference type="ARBA" id="ARBA00022759"/>
    </source>
</evidence>
<evidence type="ECO:0000313" key="10">
    <source>
        <dbReference type="EMBL" id="KAJ3561059.1"/>
    </source>
</evidence>
<keyword evidence="6" id="KW-0255">Endonuclease</keyword>